<dbReference type="GO" id="GO:0016788">
    <property type="term" value="F:hydrolase activity, acting on ester bonds"/>
    <property type="evidence" value="ECO:0007669"/>
    <property type="project" value="UniProtKB-ARBA"/>
</dbReference>
<organism evidence="3 4">
    <name type="scientific">Polaribacter glomeratus</name>
    <dbReference type="NCBI Taxonomy" id="102"/>
    <lineage>
        <taxon>Bacteria</taxon>
        <taxon>Pseudomonadati</taxon>
        <taxon>Bacteroidota</taxon>
        <taxon>Flavobacteriia</taxon>
        <taxon>Flavobacteriales</taxon>
        <taxon>Flavobacteriaceae</taxon>
    </lineage>
</organism>
<feature type="domain" description="Sialate O-acetylesterase" evidence="2">
    <location>
        <begin position="46"/>
        <end position="265"/>
    </location>
</feature>
<evidence type="ECO:0000313" key="4">
    <source>
        <dbReference type="Proteomes" id="UP000239068"/>
    </source>
</evidence>
<dbReference type="PROSITE" id="PS51257">
    <property type="entry name" value="PROKAR_LIPOPROTEIN"/>
    <property type="match status" value="1"/>
</dbReference>
<evidence type="ECO:0000259" key="2">
    <source>
        <dbReference type="Pfam" id="PF03629"/>
    </source>
</evidence>
<reference evidence="3 4" key="1">
    <citation type="submission" date="2016-12" db="EMBL/GenBank/DDBJ databases">
        <title>Trade-off between light-utilization and light-protection in marine flavobacteria.</title>
        <authorList>
            <person name="Kumagai Y."/>
            <person name="Yoshizawa S."/>
            <person name="Kogure K."/>
            <person name="Iwasaki W."/>
        </authorList>
    </citation>
    <scope>NUCLEOTIDE SEQUENCE [LARGE SCALE GENOMIC DNA]</scope>
    <source>
        <strain evidence="3 4">ATCC 43844</strain>
    </source>
</reference>
<dbReference type="AlphaFoldDB" id="A0A2S7WHP1"/>
<dbReference type="Proteomes" id="UP000239068">
    <property type="component" value="Unassembled WGS sequence"/>
</dbReference>
<dbReference type="InterPro" id="IPR005181">
    <property type="entry name" value="SASA"/>
</dbReference>
<dbReference type="InterPro" id="IPR052940">
    <property type="entry name" value="Carb_Esterase_6"/>
</dbReference>
<dbReference type="PANTHER" id="PTHR31988">
    <property type="entry name" value="ESTERASE, PUTATIVE (DUF303)-RELATED"/>
    <property type="match status" value="1"/>
</dbReference>
<name>A0A2S7WHP1_9FLAO</name>
<comment type="caution">
    <text evidence="3">The sequence shown here is derived from an EMBL/GenBank/DDBJ whole genome shotgun (WGS) entry which is preliminary data.</text>
</comment>
<dbReference type="PANTHER" id="PTHR31988:SF19">
    <property type="entry name" value="9-O-ACETYL-N-ACETYLNEURAMINIC ACID DEACETYLASE-RELATED"/>
    <property type="match status" value="1"/>
</dbReference>
<keyword evidence="1" id="KW-0378">Hydrolase</keyword>
<dbReference type="OrthoDB" id="9795554at2"/>
<accession>A0A2S7WHP1</accession>
<dbReference type="SUPFAM" id="SSF52266">
    <property type="entry name" value="SGNH hydrolase"/>
    <property type="match status" value="1"/>
</dbReference>
<proteinExistence type="predicted"/>
<evidence type="ECO:0000313" key="3">
    <source>
        <dbReference type="EMBL" id="PQJ77127.1"/>
    </source>
</evidence>
<keyword evidence="4" id="KW-1185">Reference proteome</keyword>
<dbReference type="Gene3D" id="3.40.50.1110">
    <property type="entry name" value="SGNH hydrolase"/>
    <property type="match status" value="1"/>
</dbReference>
<dbReference type="Pfam" id="PF03629">
    <property type="entry name" value="SASA"/>
    <property type="match status" value="1"/>
</dbReference>
<sequence length="269" mass="30157">MRYLKNTKILVILCTLIVSCKSARSITNVEKVAPARAALETIEKNLDIYVLIGQSNMAGRAKIELQDKDTLDGVFLYTGIAPKIWEKAAAPLNKYSSIRKTIELQKFNLGYTFGRDMAKMAKNEIGLVVNAKGGTSIDLWMPNSFFYNEIVSRTKNALQYGELKGIIWHQGESDTANYETYLVKLIHLIKALRSDFGVPNLPFIAGQLSGDKISRNNFNKMILELPTKIKNTAVVQSDNTSTIDGTHFDTSSQRLLGERYALKMKKLIK</sequence>
<dbReference type="InterPro" id="IPR036514">
    <property type="entry name" value="SGNH_hydro_sf"/>
</dbReference>
<protein>
    <recommendedName>
        <fullName evidence="2">Sialate O-acetylesterase domain-containing protein</fullName>
    </recommendedName>
</protein>
<dbReference type="EMBL" id="MSCM01000002">
    <property type="protein sequence ID" value="PQJ77127.1"/>
    <property type="molecule type" value="Genomic_DNA"/>
</dbReference>
<gene>
    <name evidence="3" type="ORF">BTO16_14875</name>
</gene>
<evidence type="ECO:0000256" key="1">
    <source>
        <dbReference type="ARBA" id="ARBA00022801"/>
    </source>
</evidence>
<dbReference type="RefSeq" id="WP_105022443.1">
    <property type="nucleotide sequence ID" value="NZ_MSCM01000002.1"/>
</dbReference>